<evidence type="ECO:0000313" key="4">
    <source>
        <dbReference type="EMBL" id="SPW24351.1"/>
    </source>
</evidence>
<dbReference type="Pfam" id="PF00106">
    <property type="entry name" value="adh_short"/>
    <property type="match status" value="1"/>
</dbReference>
<evidence type="ECO:0000256" key="1">
    <source>
        <dbReference type="ARBA" id="ARBA00006484"/>
    </source>
</evidence>
<organism evidence="4 5">
    <name type="scientific">Corynebacterium matruchotii</name>
    <dbReference type="NCBI Taxonomy" id="43768"/>
    <lineage>
        <taxon>Bacteria</taxon>
        <taxon>Bacillati</taxon>
        <taxon>Actinomycetota</taxon>
        <taxon>Actinomycetes</taxon>
        <taxon>Mycobacteriales</taxon>
        <taxon>Corynebacteriaceae</taxon>
        <taxon>Corynebacterium</taxon>
    </lineage>
</organism>
<dbReference type="PRINTS" id="PR00081">
    <property type="entry name" value="GDHRDH"/>
</dbReference>
<dbReference type="AlphaFoldDB" id="A0A6H9XFD2"/>
<dbReference type="Proteomes" id="UP000249886">
    <property type="component" value="Unassembled WGS sequence"/>
</dbReference>
<dbReference type="GO" id="GO:0006284">
    <property type="term" value="P:base-excision repair"/>
    <property type="evidence" value="ECO:0007669"/>
    <property type="project" value="InterPro"/>
</dbReference>
<gene>
    <name evidence="4" type="primary">sdh</name>
    <name evidence="4" type="ORF">NCTC10254_00729</name>
</gene>
<keyword evidence="2 4" id="KW-0560">Oxidoreductase</keyword>
<dbReference type="PRINTS" id="PR00080">
    <property type="entry name" value="SDRFAMILY"/>
</dbReference>
<dbReference type="EC" id="1.1.1.276" evidence="4"/>
<dbReference type="PROSITE" id="PS00061">
    <property type="entry name" value="ADH_SHORT"/>
    <property type="match status" value="1"/>
</dbReference>
<dbReference type="PANTHER" id="PTHR42901:SF1">
    <property type="entry name" value="ALCOHOL DEHYDROGENASE"/>
    <property type="match status" value="1"/>
</dbReference>
<evidence type="ECO:0000256" key="3">
    <source>
        <dbReference type="RuleBase" id="RU000363"/>
    </source>
</evidence>
<dbReference type="PANTHER" id="PTHR42901">
    <property type="entry name" value="ALCOHOL DEHYDROGENASE"/>
    <property type="match status" value="1"/>
</dbReference>
<dbReference type="InterPro" id="IPR036291">
    <property type="entry name" value="NAD(P)-bd_dom_sf"/>
</dbReference>
<dbReference type="FunFam" id="3.40.50.720:FF:000047">
    <property type="entry name" value="NADP-dependent L-serine/L-allo-threonine dehydrogenase"/>
    <property type="match status" value="1"/>
</dbReference>
<sequence>MRITTHHPELTESGLVRCEDGGLRPPWAAVSDELRHYYDTEWGAPVTDEAHIFERICLEGFQSGLSWQTILAKRPLLRKLFHGFDPDEVAKFTEADIERLMQVSGMIRNRRKIAAVIANAKATIELRKSGGLSHLVWSFRPTHHERPTTVAGIASTSPESTALAKELKRHGFQFVGPTTVYATMQAIGLVDDRVVGAAPLVRYGEHMSEKTAVVTGGSSGIGEAAARALAADGWHVIVAARRLENLQRIAKEIGGTAIRLDVTDDDSVAEFAAQVSRCDLLVNNAGGAKGLDPIAEADVADWQWMYDTNVMGTMRVTKALLPRLTEAHGHVVNIGSIAGLRSYRGGAGYNAAKHGVHSLSHVMRMEFVDAGVRVTEINPGRVQTDFSLVRFKGDAERANAVYDGHQNLVADDIAETIRWVAGLPSHVNIDQVVVTPQEQVIW</sequence>
<dbReference type="InterPro" id="IPR011257">
    <property type="entry name" value="DNA_glycosylase"/>
</dbReference>
<evidence type="ECO:0000256" key="2">
    <source>
        <dbReference type="ARBA" id="ARBA00023002"/>
    </source>
</evidence>
<dbReference type="GO" id="GO:0008725">
    <property type="term" value="F:DNA-3-methyladenine glycosylase activity"/>
    <property type="evidence" value="ECO:0007669"/>
    <property type="project" value="InterPro"/>
</dbReference>
<dbReference type="EMBL" id="UARK01000001">
    <property type="protein sequence ID" value="SPW24351.1"/>
    <property type="molecule type" value="Genomic_DNA"/>
</dbReference>
<proteinExistence type="inferred from homology"/>
<reference evidence="4 5" key="1">
    <citation type="submission" date="2018-06" db="EMBL/GenBank/DDBJ databases">
        <authorList>
            <consortium name="Pathogen Informatics"/>
            <person name="Doyle S."/>
        </authorList>
    </citation>
    <scope>NUCLEOTIDE SEQUENCE [LARGE SCALE GENOMIC DNA]</scope>
    <source>
        <strain evidence="4 5">NCTC10254</strain>
    </source>
</reference>
<dbReference type="Pfam" id="PF03352">
    <property type="entry name" value="Adenine_glyco"/>
    <property type="match status" value="1"/>
</dbReference>
<dbReference type="Gene3D" id="3.40.50.720">
    <property type="entry name" value="NAD(P)-binding Rossmann-like Domain"/>
    <property type="match status" value="1"/>
</dbReference>
<dbReference type="SUPFAM" id="SSF48150">
    <property type="entry name" value="DNA-glycosylase"/>
    <property type="match status" value="1"/>
</dbReference>
<dbReference type="InterPro" id="IPR002347">
    <property type="entry name" value="SDR_fam"/>
</dbReference>
<dbReference type="Gene3D" id="1.10.340.30">
    <property type="entry name" value="Hypothetical protein, domain 2"/>
    <property type="match status" value="1"/>
</dbReference>
<evidence type="ECO:0000313" key="5">
    <source>
        <dbReference type="Proteomes" id="UP000249886"/>
    </source>
</evidence>
<dbReference type="GO" id="GO:0031132">
    <property type="term" value="F:serine 3-dehydrogenase activity"/>
    <property type="evidence" value="ECO:0007669"/>
    <property type="project" value="UniProtKB-EC"/>
</dbReference>
<dbReference type="SUPFAM" id="SSF51735">
    <property type="entry name" value="NAD(P)-binding Rossmann-fold domains"/>
    <property type="match status" value="1"/>
</dbReference>
<protein>
    <submittedName>
        <fullName evidence="4">Putative oxidoreductase</fullName>
        <ecNumber evidence="4">1.1.1.276</ecNumber>
    </submittedName>
</protein>
<comment type="caution">
    <text evidence="4">The sequence shown here is derived from an EMBL/GenBank/DDBJ whole genome shotgun (WGS) entry which is preliminary data.</text>
</comment>
<dbReference type="InterPro" id="IPR005019">
    <property type="entry name" value="Adenine_glyco"/>
</dbReference>
<name>A0A6H9XFD2_9CORY</name>
<accession>A0A6H9XFD2</accession>
<dbReference type="InterPro" id="IPR020904">
    <property type="entry name" value="Sc_DH/Rdtase_CS"/>
</dbReference>
<comment type="similarity">
    <text evidence="1 3">Belongs to the short-chain dehydrogenases/reductases (SDR) family.</text>
</comment>